<organism evidence="3 4">
    <name type="scientific">Paraburkholderia atlantica</name>
    <dbReference type="NCBI Taxonomy" id="2654982"/>
    <lineage>
        <taxon>Bacteria</taxon>
        <taxon>Pseudomonadati</taxon>
        <taxon>Pseudomonadota</taxon>
        <taxon>Betaproteobacteria</taxon>
        <taxon>Burkholderiales</taxon>
        <taxon>Burkholderiaceae</taxon>
        <taxon>Paraburkholderia</taxon>
    </lineage>
</organism>
<evidence type="ECO:0000259" key="2">
    <source>
        <dbReference type="PROSITE" id="PS51228"/>
    </source>
</evidence>
<name>A0A7W8V6X3_PARAM</name>
<dbReference type="InterPro" id="IPR000582">
    <property type="entry name" value="Acyl-CoA-binding_protein"/>
</dbReference>
<dbReference type="EMBL" id="JACHDD010000005">
    <property type="protein sequence ID" value="MBB5425292.1"/>
    <property type="molecule type" value="Genomic_DNA"/>
</dbReference>
<dbReference type="InterPro" id="IPR035984">
    <property type="entry name" value="Acyl-CoA-binding_sf"/>
</dbReference>
<comment type="caution">
    <text evidence="3">The sequence shown here is derived from an EMBL/GenBank/DDBJ whole genome shotgun (WGS) entry which is preliminary data.</text>
</comment>
<sequence>MDRIVIGAVRVNGGLRGLAAPLRDRPVWNKPSAPLRQAIVMIFGRSHLSRHAGQTIMTDINSQFEQAQQDVKQLPERPGNLTLLRLYALFKQASEGDVHGDKPGFTDIVGKYKYEAWAALKGTAQDAAKQQYVELVESLKSGAAA</sequence>
<dbReference type="Gene3D" id="1.20.80.10">
    <property type="match status" value="1"/>
</dbReference>
<feature type="domain" description="ACB" evidence="2">
    <location>
        <begin position="60"/>
        <end position="145"/>
    </location>
</feature>
<dbReference type="Pfam" id="PF00887">
    <property type="entry name" value="ACBP"/>
    <property type="match status" value="1"/>
</dbReference>
<keyword evidence="1" id="KW-0446">Lipid-binding</keyword>
<dbReference type="GO" id="GO:0006631">
    <property type="term" value="P:fatty acid metabolic process"/>
    <property type="evidence" value="ECO:0007669"/>
    <property type="project" value="TreeGrafter"/>
</dbReference>
<accession>A0A7W8V6X3</accession>
<evidence type="ECO:0000256" key="1">
    <source>
        <dbReference type="ARBA" id="ARBA00023121"/>
    </source>
</evidence>
<keyword evidence="4" id="KW-1185">Reference proteome</keyword>
<dbReference type="SUPFAM" id="SSF47027">
    <property type="entry name" value="Acyl-CoA binding protein"/>
    <property type="match status" value="1"/>
</dbReference>
<dbReference type="GO" id="GO:0000062">
    <property type="term" value="F:fatty-acyl-CoA binding"/>
    <property type="evidence" value="ECO:0007669"/>
    <property type="project" value="InterPro"/>
</dbReference>
<dbReference type="AlphaFoldDB" id="A0A7W8V6X3"/>
<protein>
    <submittedName>
        <fullName evidence="3">Acyl-CoA-binding protein</fullName>
    </submittedName>
</protein>
<dbReference type="PANTHER" id="PTHR23310">
    <property type="entry name" value="ACYL-COA-BINDING PROTEIN, ACBP"/>
    <property type="match status" value="1"/>
</dbReference>
<dbReference type="InterPro" id="IPR014352">
    <property type="entry name" value="FERM/acyl-CoA-bd_prot_sf"/>
</dbReference>
<proteinExistence type="predicted"/>
<dbReference type="PRINTS" id="PR00689">
    <property type="entry name" value="ACOABINDINGP"/>
</dbReference>
<dbReference type="Proteomes" id="UP000592780">
    <property type="component" value="Unassembled WGS sequence"/>
</dbReference>
<dbReference type="PROSITE" id="PS51228">
    <property type="entry name" value="ACB_2"/>
    <property type="match status" value="1"/>
</dbReference>
<evidence type="ECO:0000313" key="3">
    <source>
        <dbReference type="EMBL" id="MBB5425292.1"/>
    </source>
</evidence>
<reference evidence="3 4" key="1">
    <citation type="submission" date="2020-08" db="EMBL/GenBank/DDBJ databases">
        <title>Genomic Encyclopedia of Type Strains, Phase IV (KMG-V): Genome sequencing to study the core and pangenomes of soil and plant-associated prokaryotes.</title>
        <authorList>
            <person name="Whitman W."/>
        </authorList>
    </citation>
    <scope>NUCLEOTIDE SEQUENCE [LARGE SCALE GENOMIC DNA]</scope>
    <source>
        <strain evidence="3 4">JPY158</strain>
    </source>
</reference>
<gene>
    <name evidence="3" type="ORF">HDG40_003446</name>
</gene>
<evidence type="ECO:0000313" key="4">
    <source>
        <dbReference type="Proteomes" id="UP000592780"/>
    </source>
</evidence>
<dbReference type="PANTHER" id="PTHR23310:SF62">
    <property type="entry name" value="ACYL-COA BINDING PROTEIN 1, ISOFORM A"/>
    <property type="match status" value="1"/>
</dbReference>